<evidence type="ECO:0000256" key="1">
    <source>
        <dbReference type="ARBA" id="ARBA00004230"/>
    </source>
</evidence>
<comment type="caution">
    <text evidence="8">The sequence shown here is derived from an EMBL/GenBank/DDBJ whole genome shotgun (WGS) entry which is preliminary data.</text>
</comment>
<organism evidence="8 9">
    <name type="scientific">Clydaea vesicula</name>
    <dbReference type="NCBI Taxonomy" id="447962"/>
    <lineage>
        <taxon>Eukaryota</taxon>
        <taxon>Fungi</taxon>
        <taxon>Fungi incertae sedis</taxon>
        <taxon>Chytridiomycota</taxon>
        <taxon>Chytridiomycota incertae sedis</taxon>
        <taxon>Chytridiomycetes</taxon>
        <taxon>Lobulomycetales</taxon>
        <taxon>Lobulomycetaceae</taxon>
        <taxon>Clydaea</taxon>
    </lineage>
</organism>
<keyword evidence="5" id="KW-0175">Coiled coil</keyword>
<name>A0AAD5U3R1_9FUNG</name>
<feature type="compositionally biased region" description="Polar residues" evidence="6">
    <location>
        <begin position="264"/>
        <end position="277"/>
    </location>
</feature>
<proteinExistence type="inferred from homology"/>
<dbReference type="PANTHER" id="PTHR14952">
    <property type="entry name" value="ROPPORIN-1-LIKE PROTEIN"/>
    <property type="match status" value="1"/>
</dbReference>
<feature type="region of interest" description="Disordered" evidence="6">
    <location>
        <begin position="257"/>
        <end position="462"/>
    </location>
</feature>
<dbReference type="Gene3D" id="1.20.890.10">
    <property type="entry name" value="cAMP-dependent protein kinase regulatory subunit, dimerization-anchoring domain"/>
    <property type="match status" value="1"/>
</dbReference>
<feature type="domain" description="RIIa" evidence="7">
    <location>
        <begin position="29"/>
        <end position="66"/>
    </location>
</feature>
<comment type="subcellular location">
    <subcellularLocation>
        <location evidence="1">Cell projection</location>
        <location evidence="1">Cilium</location>
        <location evidence="1">Flagellum</location>
    </subcellularLocation>
</comment>
<evidence type="ECO:0000256" key="6">
    <source>
        <dbReference type="SAM" id="MobiDB-lite"/>
    </source>
</evidence>
<evidence type="ECO:0000259" key="7">
    <source>
        <dbReference type="SMART" id="SM00394"/>
    </source>
</evidence>
<feature type="compositionally biased region" description="Basic and acidic residues" evidence="6">
    <location>
        <begin position="280"/>
        <end position="303"/>
    </location>
</feature>
<accession>A0AAD5U3R1</accession>
<feature type="compositionally biased region" description="Basic and acidic residues" evidence="6">
    <location>
        <begin position="409"/>
        <end position="420"/>
    </location>
</feature>
<comment type="similarity">
    <text evidence="4">Belongs to the ropporin family.</text>
</comment>
<feature type="compositionally biased region" description="Low complexity" evidence="6">
    <location>
        <begin position="399"/>
        <end position="408"/>
    </location>
</feature>
<dbReference type="EMBL" id="JADGJW010000130">
    <property type="protein sequence ID" value="KAJ3223438.1"/>
    <property type="molecule type" value="Genomic_DNA"/>
</dbReference>
<dbReference type="InterPro" id="IPR003117">
    <property type="entry name" value="cAMP_dep_PK_reg_su_I/II_a/b"/>
</dbReference>
<evidence type="ECO:0000256" key="5">
    <source>
        <dbReference type="SAM" id="Coils"/>
    </source>
</evidence>
<protein>
    <submittedName>
        <fullName evidence="8">Ropporin-1-like protein</fullName>
    </submittedName>
</protein>
<keyword evidence="9" id="KW-1185">Reference proteome</keyword>
<keyword evidence="2" id="KW-0969">Cilium</keyword>
<evidence type="ECO:0000313" key="8">
    <source>
        <dbReference type="EMBL" id="KAJ3223438.1"/>
    </source>
</evidence>
<keyword evidence="3" id="KW-0966">Cell projection</keyword>
<dbReference type="SMART" id="SM00394">
    <property type="entry name" value="RIIa"/>
    <property type="match status" value="1"/>
</dbReference>
<feature type="coiled-coil region" evidence="5">
    <location>
        <begin position="181"/>
        <end position="208"/>
    </location>
</feature>
<dbReference type="GO" id="GO:0031514">
    <property type="term" value="C:motile cilium"/>
    <property type="evidence" value="ECO:0007669"/>
    <property type="project" value="UniProtKB-SubCell"/>
</dbReference>
<dbReference type="SUPFAM" id="SSF47391">
    <property type="entry name" value="Dimerization-anchoring domain of cAMP-dependent PK regulatory subunit"/>
    <property type="match status" value="1"/>
</dbReference>
<keyword evidence="2" id="KW-0282">Flagellum</keyword>
<sequence length="462" mass="51536">MTQVASRAKPAPFGAPETMYCAEQIRIPPDLPEILKNYTKYVIKNQPSDIITASAEYFGRLAKQRIKAFNSTKRVTNQQLEAIYKKLTNPDLNFPQSKKSLESICTDVPYAQIADIVTLGGWSDEVPWLKFWALLVAAAAGTIHSTVEVVCEILGDNGSISATPFLEIFQFLTERDPEIPKSASQKILQNLKKNLNNEKLEINFLVEMIKKEIPIKFDYVSPVNSRPSTENKKNNVVIFKQSEVQLETPVVIENAEEVEEKTVSPRQSVPGSRQSIVPESKPESRENKIESRESTREISEFDIKPPSASKPESGSKPQSSASPRESKVSTSHESNTEQRSSKYEERVENSESQGGDKPLTRESTVTTDSKVEGFRVPSVKQLSSKDLDEANKESTETEVVNNNDVNADPPKDDQTEKVPEVENAAIVEQATDSETPYPPTEQPTEPVAVNDEHLEEVTKQED</sequence>
<dbReference type="CDD" id="cd22985">
    <property type="entry name" value="DD_CrRSP11-like"/>
    <property type="match status" value="1"/>
</dbReference>
<evidence type="ECO:0000256" key="4">
    <source>
        <dbReference type="ARBA" id="ARBA00035651"/>
    </source>
</evidence>
<evidence type="ECO:0000256" key="3">
    <source>
        <dbReference type="ARBA" id="ARBA00023273"/>
    </source>
</evidence>
<dbReference type="PANTHER" id="PTHR14952:SF9">
    <property type="entry name" value="EF-HAND DOMAIN-CONTAINING PROTEIN"/>
    <property type="match status" value="1"/>
</dbReference>
<feature type="compositionally biased region" description="Polar residues" evidence="6">
    <location>
        <begin position="310"/>
        <end position="333"/>
    </location>
</feature>
<reference evidence="8" key="1">
    <citation type="submission" date="2020-05" db="EMBL/GenBank/DDBJ databases">
        <title>Phylogenomic resolution of chytrid fungi.</title>
        <authorList>
            <person name="Stajich J.E."/>
            <person name="Amses K."/>
            <person name="Simmons R."/>
            <person name="Seto K."/>
            <person name="Myers J."/>
            <person name="Bonds A."/>
            <person name="Quandt C.A."/>
            <person name="Barry K."/>
            <person name="Liu P."/>
            <person name="Grigoriev I."/>
            <person name="Longcore J.E."/>
            <person name="James T.Y."/>
        </authorList>
    </citation>
    <scope>NUCLEOTIDE SEQUENCE</scope>
    <source>
        <strain evidence="8">JEL0476</strain>
    </source>
</reference>
<evidence type="ECO:0000313" key="9">
    <source>
        <dbReference type="Proteomes" id="UP001211065"/>
    </source>
</evidence>
<dbReference type="Proteomes" id="UP001211065">
    <property type="component" value="Unassembled WGS sequence"/>
</dbReference>
<dbReference type="AlphaFoldDB" id="A0AAD5U3R1"/>
<feature type="compositionally biased region" description="Basic and acidic residues" evidence="6">
    <location>
        <begin position="334"/>
        <end position="349"/>
    </location>
</feature>
<feature type="compositionally biased region" description="Basic and acidic residues" evidence="6">
    <location>
        <begin position="450"/>
        <end position="462"/>
    </location>
</feature>
<feature type="compositionally biased region" description="Basic and acidic residues" evidence="6">
    <location>
        <begin position="383"/>
        <end position="395"/>
    </location>
</feature>
<gene>
    <name evidence="8" type="primary">ROPN1L</name>
    <name evidence="8" type="ORF">HK099_001162</name>
</gene>
<evidence type="ECO:0000256" key="2">
    <source>
        <dbReference type="ARBA" id="ARBA00022846"/>
    </source>
</evidence>